<protein>
    <recommendedName>
        <fullName evidence="8">Dolichyl-diphosphooligosaccharide--protein glycosyltransferase subunit 2</fullName>
    </recommendedName>
    <alternativeName>
        <fullName evidence="8">Ribophorin-2</fullName>
    </alternativeName>
</protein>
<name>A0A1J1I5M4_9DIPT</name>
<comment type="function">
    <text evidence="8">Subunit of the oligosaccharyl transferase (OST) complex that catalyzes the initial transfer of a defined glycan (Glc(3)Man(9)GlcNAc(2) in eukaryotes) from the lipid carrier dolichol-pyrophosphate to an asparagine residue within an Asn-X-Ser/Thr consensus motif in nascent polypeptide chains, the first step in protein N-glycosylation. N-glycosylation occurs cotranslationally and the complex associates with the Sec61 complex at the channel-forming translocon complex that mediates protein translocation across the endoplasmic reticulum (ER). All subunits are required for a maximal enzyme activity.</text>
</comment>
<evidence type="ECO:0000259" key="9">
    <source>
        <dbReference type="Pfam" id="PF05817"/>
    </source>
</evidence>
<reference evidence="12 13" key="1">
    <citation type="submission" date="2015-04" db="EMBL/GenBank/DDBJ databases">
        <authorList>
            <person name="Syromyatnikov M.Y."/>
            <person name="Popov V.N."/>
        </authorList>
    </citation>
    <scope>NUCLEOTIDE SEQUENCE [LARGE SCALE GENOMIC DNA]</scope>
</reference>
<proteinExistence type="inferred from homology"/>
<evidence type="ECO:0000259" key="11">
    <source>
        <dbReference type="Pfam" id="PF25147"/>
    </source>
</evidence>
<dbReference type="PANTHER" id="PTHR12640">
    <property type="entry name" value="RIBOPHORIN II"/>
    <property type="match status" value="1"/>
</dbReference>
<evidence type="ECO:0000256" key="2">
    <source>
        <dbReference type="ARBA" id="ARBA00022692"/>
    </source>
</evidence>
<feature type="signal peptide" evidence="8">
    <location>
        <begin position="1"/>
        <end position="19"/>
    </location>
</feature>
<dbReference type="Pfam" id="PF25147">
    <property type="entry name" value="Ribophorin_II_C"/>
    <property type="match status" value="1"/>
</dbReference>
<feature type="transmembrane region" description="Helical" evidence="8">
    <location>
        <begin position="503"/>
        <end position="528"/>
    </location>
</feature>
<comment type="pathway">
    <text evidence="8">Protein modification; protein glycosylation.</text>
</comment>
<dbReference type="GO" id="GO:0006487">
    <property type="term" value="P:protein N-linked glycosylation"/>
    <property type="evidence" value="ECO:0007669"/>
    <property type="project" value="UniProtKB-UniRule"/>
</dbReference>
<dbReference type="Pfam" id="PF05817">
    <property type="entry name" value="Ribophorin_II"/>
    <property type="match status" value="1"/>
</dbReference>
<evidence type="ECO:0000256" key="7">
    <source>
        <dbReference type="ARBA" id="ARBA00046750"/>
    </source>
</evidence>
<dbReference type="InterPro" id="IPR055375">
    <property type="entry name" value="Ribophorin_II_2nd"/>
</dbReference>
<feature type="chain" id="PRO_5019611547" description="Dolichyl-diphosphooligosaccharide--protein glycosyltransferase subunit 2" evidence="8">
    <location>
        <begin position="20"/>
        <end position="566"/>
    </location>
</feature>
<comment type="similarity">
    <text evidence="8">Belongs to the SWP1 family.</text>
</comment>
<evidence type="ECO:0000256" key="5">
    <source>
        <dbReference type="ARBA" id="ARBA00022989"/>
    </source>
</evidence>
<dbReference type="Proteomes" id="UP000183832">
    <property type="component" value="Unassembled WGS sequence"/>
</dbReference>
<evidence type="ECO:0000256" key="4">
    <source>
        <dbReference type="ARBA" id="ARBA00022824"/>
    </source>
</evidence>
<comment type="subcellular location">
    <subcellularLocation>
        <location evidence="1 8">Endoplasmic reticulum membrane</location>
        <topology evidence="1 8">Multi-pass membrane protein</topology>
    </subcellularLocation>
</comment>
<feature type="domain" description="Ribophorin II second" evidence="10">
    <location>
        <begin position="274"/>
        <end position="359"/>
    </location>
</feature>
<dbReference type="OrthoDB" id="432292at2759"/>
<keyword evidence="2 8" id="KW-0812">Transmembrane</keyword>
<feature type="transmembrane region" description="Helical" evidence="8">
    <location>
        <begin position="534"/>
        <end position="552"/>
    </location>
</feature>
<feature type="domain" description="Ribophorin II C-terminal" evidence="11">
    <location>
        <begin position="465"/>
        <end position="559"/>
    </location>
</feature>
<dbReference type="InterPro" id="IPR056790">
    <property type="entry name" value="Ribophorin_II_C"/>
</dbReference>
<dbReference type="UniPathway" id="UPA00378"/>
<feature type="transmembrane region" description="Helical" evidence="8">
    <location>
        <begin position="471"/>
        <end position="491"/>
    </location>
</feature>
<evidence type="ECO:0000259" key="10">
    <source>
        <dbReference type="Pfam" id="PF23861"/>
    </source>
</evidence>
<dbReference type="STRING" id="568069.A0A1J1I5M4"/>
<evidence type="ECO:0000313" key="13">
    <source>
        <dbReference type="Proteomes" id="UP000183832"/>
    </source>
</evidence>
<keyword evidence="6 8" id="KW-0472">Membrane</keyword>
<keyword evidence="4 8" id="KW-0256">Endoplasmic reticulum</keyword>
<evidence type="ECO:0000256" key="3">
    <source>
        <dbReference type="ARBA" id="ARBA00022729"/>
    </source>
</evidence>
<dbReference type="AlphaFoldDB" id="A0A1J1I5M4"/>
<dbReference type="EMBL" id="CVRI01000042">
    <property type="protein sequence ID" value="CRK95597.1"/>
    <property type="molecule type" value="Genomic_DNA"/>
</dbReference>
<dbReference type="InterPro" id="IPR055373">
    <property type="entry name" value="Ribophorin_II_N"/>
</dbReference>
<gene>
    <name evidence="12" type="ORF">CLUMA_CG009056</name>
</gene>
<dbReference type="Pfam" id="PF23861">
    <property type="entry name" value="Ribophorin_II_2nd"/>
    <property type="match status" value="1"/>
</dbReference>
<dbReference type="InterPro" id="IPR008814">
    <property type="entry name" value="Swp1"/>
</dbReference>
<keyword evidence="3 8" id="KW-0732">Signal</keyword>
<dbReference type="GO" id="GO:0008250">
    <property type="term" value="C:oligosaccharyltransferase complex"/>
    <property type="evidence" value="ECO:0007669"/>
    <property type="project" value="UniProtKB-UniRule"/>
</dbReference>
<organism evidence="12 13">
    <name type="scientific">Clunio marinus</name>
    <dbReference type="NCBI Taxonomy" id="568069"/>
    <lineage>
        <taxon>Eukaryota</taxon>
        <taxon>Metazoa</taxon>
        <taxon>Ecdysozoa</taxon>
        <taxon>Arthropoda</taxon>
        <taxon>Hexapoda</taxon>
        <taxon>Insecta</taxon>
        <taxon>Pterygota</taxon>
        <taxon>Neoptera</taxon>
        <taxon>Endopterygota</taxon>
        <taxon>Diptera</taxon>
        <taxon>Nematocera</taxon>
        <taxon>Chironomoidea</taxon>
        <taxon>Chironomidae</taxon>
        <taxon>Clunio</taxon>
    </lineage>
</organism>
<dbReference type="PANTHER" id="PTHR12640:SF0">
    <property type="entry name" value="DOLICHYL-DIPHOSPHOOLIGOSACCHARIDE--PROTEIN GLYCOSYLTRANSFERASE SUBUNIT 2"/>
    <property type="match status" value="1"/>
</dbReference>
<comment type="subunit">
    <text evidence="7">Component of the oligosaccharyltransferase (OST) complex. OST exists in two different complex forms which contain common core subunits RPN1, RPN2, OST48, OST4, DAD1 and TMEM258, either STT3A or STT3B as catalytic subunits, and form-specific accessory subunits. STT3A complex assembly occurs through the formation of 3 subcomplexes. Subcomplex 1 contains RPN1 and TMEM258, subcomplex 2 contains the STT3A-specific subunits STT3A, DC2/OSTC, and KCP2 as well as the core subunit OST4, and subcomplex 3 contains RPN2, DAD1, and OST48. The STT3A complex can form stable complexes with the Sec61 complex or with both the Sec61 and TRAP complexes. Interacts with DDI2. Interacts with TMEM35A/NACHO.</text>
</comment>
<evidence type="ECO:0000256" key="8">
    <source>
        <dbReference type="RuleBase" id="RU366029"/>
    </source>
</evidence>
<sequence length="566" mass="62908">MKLLGILSVYCFLIASINATRTVDNFLSQSDVQKLQNIYNEGLKSNDLQSIYYSVINSKAIPADVKANLCKKLSTIHTESKLNDFEKNFYYIGASTSLLCSEKLPANLITQLKSSFDKEFSSTQEMFYNFYAQKALDPSVFQESVKTKLSKNLQAIFKKDDSLASLGYGFYIASELGSLGSFAFDRIEDAIAQSDEVDGKMLQFEGGLSITSLVVNGAFKVATINSKPAPLTSEQATKFATYFLSRRSVTTAKGASVLMESLKTISEQKSITPIAIRIADNGQLQPESPILKIRITNLLGEVLKEKPAAVKVAIKSKTSIQKVVDGENLAPVAADLTLYKLELASKKLPKGQYSVEVVAGEFKQPSLSFTILGKVRLDKVEVTIADIDSQSPSKKVLLEGGKKFPEIYSLDHQQKIGLRFDIFDDQTNKVISVHQAFVRFTEKSGEEIIFIAEQDVAKAYKFEMDKRPPRFVSDLFTGLCFAPVFVLFILWGRLGINCSNFSFSLSALGFHGGLGLIFSLFLCFWLQLDMFQTIKYLLPLALFTFLCGNKVLRYIASKRLEKPAKE</sequence>
<keyword evidence="13" id="KW-1185">Reference proteome</keyword>
<keyword evidence="5 8" id="KW-1133">Transmembrane helix</keyword>
<evidence type="ECO:0000313" key="12">
    <source>
        <dbReference type="EMBL" id="CRK95597.1"/>
    </source>
</evidence>
<evidence type="ECO:0000256" key="1">
    <source>
        <dbReference type="ARBA" id="ARBA00004477"/>
    </source>
</evidence>
<evidence type="ECO:0000256" key="6">
    <source>
        <dbReference type="ARBA" id="ARBA00023136"/>
    </source>
</evidence>
<feature type="domain" description="Ribophorin II N-terminal" evidence="9">
    <location>
        <begin position="27"/>
        <end position="266"/>
    </location>
</feature>
<accession>A0A1J1I5M4</accession>